<dbReference type="WBParaSite" id="ACOC_0000100401-mRNA-1">
    <property type="protein sequence ID" value="ACOC_0000100401-mRNA-1"/>
    <property type="gene ID" value="ACOC_0000100401"/>
</dbReference>
<protein>
    <submittedName>
        <fullName evidence="1 3">Uncharacterized protein</fullName>
    </submittedName>
</protein>
<evidence type="ECO:0000313" key="3">
    <source>
        <dbReference type="WBParaSite" id="ACOC_0000100401-mRNA-1"/>
    </source>
</evidence>
<dbReference type="Proteomes" id="UP000267027">
    <property type="component" value="Unassembled WGS sequence"/>
</dbReference>
<dbReference type="AlphaFoldDB" id="A0A0R3PBE4"/>
<organism evidence="3">
    <name type="scientific">Angiostrongylus costaricensis</name>
    <name type="common">Nematode worm</name>
    <dbReference type="NCBI Taxonomy" id="334426"/>
    <lineage>
        <taxon>Eukaryota</taxon>
        <taxon>Metazoa</taxon>
        <taxon>Ecdysozoa</taxon>
        <taxon>Nematoda</taxon>
        <taxon>Chromadorea</taxon>
        <taxon>Rhabditida</taxon>
        <taxon>Rhabditina</taxon>
        <taxon>Rhabditomorpha</taxon>
        <taxon>Strongyloidea</taxon>
        <taxon>Metastrongylidae</taxon>
        <taxon>Angiostrongylus</taxon>
    </lineage>
</organism>
<reference evidence="1 2" key="2">
    <citation type="submission" date="2018-11" db="EMBL/GenBank/DDBJ databases">
        <authorList>
            <consortium name="Pathogen Informatics"/>
        </authorList>
    </citation>
    <scope>NUCLEOTIDE SEQUENCE [LARGE SCALE GENOMIC DNA]</scope>
    <source>
        <strain evidence="1 2">Costa Rica</strain>
    </source>
</reference>
<proteinExistence type="predicted"/>
<accession>A0A0R3PBE4</accession>
<dbReference type="EMBL" id="UYYA01000129">
    <property type="protein sequence ID" value="VDM52590.1"/>
    <property type="molecule type" value="Genomic_DNA"/>
</dbReference>
<gene>
    <name evidence="1" type="ORF">ACOC_LOCUS1005</name>
</gene>
<dbReference type="STRING" id="334426.A0A0R3PBE4"/>
<name>A0A0R3PBE4_ANGCS</name>
<evidence type="ECO:0000313" key="1">
    <source>
        <dbReference type="EMBL" id="VDM52590.1"/>
    </source>
</evidence>
<sequence>MPNLAREFTSVSPRTATIIRDSRAATEETVSDEDAIINEHHPLLPPSVRNATADSMRRSLTTFLTSSDTTSTFSKLTSYAECRGVRVIDVPDTGDTLSSSANVCPRHLTLFSSTCGKSIKETFL</sequence>
<reference evidence="3" key="1">
    <citation type="submission" date="2017-02" db="UniProtKB">
        <authorList>
            <consortium name="WormBaseParasite"/>
        </authorList>
    </citation>
    <scope>IDENTIFICATION</scope>
</reference>
<dbReference type="OrthoDB" id="5865250at2759"/>
<dbReference type="OMA" id="DAIINEH"/>
<keyword evidence="2" id="KW-1185">Reference proteome</keyword>
<evidence type="ECO:0000313" key="2">
    <source>
        <dbReference type="Proteomes" id="UP000267027"/>
    </source>
</evidence>